<evidence type="ECO:0000313" key="2">
    <source>
        <dbReference type="Proteomes" id="UP000830631"/>
    </source>
</evidence>
<evidence type="ECO:0000313" key="1">
    <source>
        <dbReference type="EMBL" id="UPL17337.1"/>
    </source>
</evidence>
<accession>A0ABY4IZC3</accession>
<proteinExistence type="predicted"/>
<keyword evidence="2" id="KW-1185">Reference proteome</keyword>
<gene>
    <name evidence="1" type="ORF">KV397_06000</name>
</gene>
<organism evidence="1 2">
    <name type="scientific">Microbacterium aurugineum</name>
    <dbReference type="NCBI Taxonomy" id="2851642"/>
    <lineage>
        <taxon>Bacteria</taxon>
        <taxon>Bacillati</taxon>
        <taxon>Actinomycetota</taxon>
        <taxon>Actinomycetes</taxon>
        <taxon>Micrococcales</taxon>
        <taxon>Microbacteriaceae</taxon>
        <taxon>Microbacterium</taxon>
    </lineage>
</organism>
<dbReference type="EMBL" id="CP078078">
    <property type="protein sequence ID" value="UPL17337.1"/>
    <property type="molecule type" value="Genomic_DNA"/>
</dbReference>
<reference evidence="1 2" key="1">
    <citation type="submission" date="2021-06" db="EMBL/GenBank/DDBJ databases">
        <title>Genome-based taxonomic framework of Microbacterium strains isolated from marine environment, the description of four new species and reclassification of four preexisting species.</title>
        <authorList>
            <person name="Lee S.D."/>
            <person name="Kim S.-M."/>
            <person name="Byeon Y.-S."/>
            <person name="Yang H.L."/>
            <person name="Kim I.S."/>
        </authorList>
    </citation>
    <scope>NUCLEOTIDE SEQUENCE [LARGE SCALE GENOMIC DNA]</scope>
    <source>
        <strain evidence="1 2">KSW4-10</strain>
    </source>
</reference>
<dbReference type="Proteomes" id="UP000830631">
    <property type="component" value="Chromosome"/>
</dbReference>
<dbReference type="RefSeq" id="WP_261812419.1">
    <property type="nucleotide sequence ID" value="NZ_CP078078.1"/>
</dbReference>
<protein>
    <submittedName>
        <fullName evidence="1">Uncharacterized protein</fullName>
    </submittedName>
</protein>
<name>A0ABY4IZC3_9MICO</name>
<sequence length="332" mass="36507">MNKSSDSPGGIQIVVENLSDAGARLLAAGIESSGNGGALALLIGAVTEALRPEDRAKTRLVMTGDLVATVNAREDRTSAPYTMERGAGMVAAKTMPPNAEGFVDILIPVHWLLPRDDAKETAEQSHRLRHLAAHEAVHASIFHIGDEPFDLHHREEFGHAAMNFISMASEQIEEHLAEYLGSQITGHEVEQSASNVEASIEAWQNTLATELPAIPESDPDYFQLSMLVTFNALHILWKTLAYLAAALRAEGGFRAVPSDIAALPGWRENIEPWWDRYLELLGEIPMTVEVSIAATDEVVREMALHLQTWADELGFDFHDTPQGGFFRIKLWD</sequence>